<dbReference type="OrthoDB" id="1431934at2759"/>
<dbReference type="Pfam" id="PF17978">
    <property type="entry name" value="zf-RING_14"/>
    <property type="match status" value="1"/>
</dbReference>
<keyword evidence="13 19" id="KW-0862">Zinc</keyword>
<gene>
    <name evidence="26" type="ORF">WR25_04506</name>
</gene>
<dbReference type="Proteomes" id="UP000218231">
    <property type="component" value="Unassembled WGS sequence"/>
</dbReference>
<feature type="domain" description="Ubiquitin-like" evidence="23">
    <location>
        <begin position="5"/>
        <end position="83"/>
    </location>
</feature>
<dbReference type="UniPathway" id="UPA00143"/>
<evidence type="ECO:0000256" key="7">
    <source>
        <dbReference type="ARBA" id="ARBA00022553"/>
    </source>
</evidence>
<dbReference type="InterPro" id="IPR002867">
    <property type="entry name" value="IBR_dom"/>
</dbReference>
<comment type="similarity">
    <text evidence="17 19">Belongs to the RBR family. Parkin subfamily.</text>
</comment>
<evidence type="ECO:0000256" key="18">
    <source>
        <dbReference type="ARBA" id="ARBA00029536"/>
    </source>
</evidence>
<keyword evidence="14 19" id="KW-0832">Ubl conjugation</keyword>
<dbReference type="GO" id="GO:0000151">
    <property type="term" value="C:ubiquitin ligase complex"/>
    <property type="evidence" value="ECO:0007669"/>
    <property type="project" value="UniProtKB-UniRule"/>
</dbReference>
<reference evidence="26 27" key="1">
    <citation type="journal article" date="2017" name="Curr. Biol.">
        <title>Genome architecture and evolution of a unichromosomal asexual nematode.</title>
        <authorList>
            <person name="Fradin H."/>
            <person name="Zegar C."/>
            <person name="Gutwein M."/>
            <person name="Lucas J."/>
            <person name="Kovtun M."/>
            <person name="Corcoran D."/>
            <person name="Baugh L.R."/>
            <person name="Kiontke K."/>
            <person name="Gunsalus K."/>
            <person name="Fitch D.H."/>
            <person name="Piano F."/>
        </authorList>
    </citation>
    <scope>NUCLEOTIDE SEQUENCE [LARGE SCALE GENOMIC DNA]</scope>
    <source>
        <strain evidence="26">PF1309</strain>
    </source>
</reference>
<dbReference type="PIRSF" id="PIRSF037880">
    <property type="entry name" value="Parkin"/>
    <property type="match status" value="1"/>
</dbReference>
<dbReference type="InterPro" id="IPR041565">
    <property type="entry name" value="Parkin_Znf-RING"/>
</dbReference>
<evidence type="ECO:0000256" key="19">
    <source>
        <dbReference type="PIRNR" id="PIRNR037880"/>
    </source>
</evidence>
<dbReference type="InterPro" id="IPR054694">
    <property type="entry name" value="Parkin-like_IBR"/>
</dbReference>
<comment type="pathway">
    <text evidence="4 19">Protein modification; protein ubiquitination.</text>
</comment>
<evidence type="ECO:0000256" key="16">
    <source>
        <dbReference type="ARBA" id="ARBA00023128"/>
    </source>
</evidence>
<evidence type="ECO:0000256" key="20">
    <source>
        <dbReference type="PIRSR" id="PIRSR037880-1"/>
    </source>
</evidence>
<name>A0A2A2LFU0_9BILA</name>
<keyword evidence="6" id="KW-0963">Cytoplasm</keyword>
<dbReference type="PROSITE" id="PS51873">
    <property type="entry name" value="TRIAD"/>
    <property type="match status" value="1"/>
</dbReference>
<keyword evidence="7" id="KW-0597">Phosphoprotein</keyword>
<dbReference type="PANTHER" id="PTHR11685">
    <property type="entry name" value="RBR FAMILY RING FINGER AND IBR DOMAIN-CONTAINING"/>
    <property type="match status" value="1"/>
</dbReference>
<evidence type="ECO:0000313" key="26">
    <source>
        <dbReference type="EMBL" id="PAV85082.1"/>
    </source>
</evidence>
<dbReference type="Pfam" id="PF22605">
    <property type="entry name" value="IBR_2"/>
    <property type="match status" value="1"/>
</dbReference>
<dbReference type="SUPFAM" id="SSF54236">
    <property type="entry name" value="Ubiquitin-like"/>
    <property type="match status" value="1"/>
</dbReference>
<comment type="subcellular location">
    <subcellularLocation>
        <location evidence="3">Cytoplasm</location>
        <location evidence="3">Cytosol</location>
    </subcellularLocation>
    <subcellularLocation>
        <location evidence="2 19">Mitochondrion</location>
    </subcellularLocation>
</comment>
<evidence type="ECO:0000256" key="13">
    <source>
        <dbReference type="ARBA" id="ARBA00022833"/>
    </source>
</evidence>
<dbReference type="PROSITE" id="PS50053">
    <property type="entry name" value="UBIQUITIN_2"/>
    <property type="match status" value="1"/>
</dbReference>
<keyword evidence="15 19" id="KW-0072">Autophagy</keyword>
<dbReference type="GO" id="GO:0005739">
    <property type="term" value="C:mitochondrion"/>
    <property type="evidence" value="ECO:0007669"/>
    <property type="project" value="UniProtKB-SubCell"/>
</dbReference>
<keyword evidence="12 19" id="KW-0833">Ubl conjugation pathway</keyword>
<protein>
    <recommendedName>
        <fullName evidence="18 19">E3 ubiquitin-protein ligase parkin</fullName>
        <ecNumber evidence="5 19">2.3.2.31</ecNumber>
    </recommendedName>
</protein>
<keyword evidence="9 19" id="KW-0479">Metal-binding</keyword>
<evidence type="ECO:0000256" key="12">
    <source>
        <dbReference type="ARBA" id="ARBA00022786"/>
    </source>
</evidence>
<dbReference type="Gene3D" id="1.20.120.1750">
    <property type="match status" value="1"/>
</dbReference>
<comment type="function">
    <text evidence="19">Functions within a multiprotein E3 ubiquitin ligase complex, catalyzing the covalent attachment of ubiquitin moieties onto substrate proteins.</text>
</comment>
<evidence type="ECO:0000256" key="6">
    <source>
        <dbReference type="ARBA" id="ARBA00022490"/>
    </source>
</evidence>
<evidence type="ECO:0000256" key="3">
    <source>
        <dbReference type="ARBA" id="ARBA00004514"/>
    </source>
</evidence>
<comment type="subunit">
    <text evidence="19">Forms an E3 ubiquitin ligase complex.</text>
</comment>
<dbReference type="InterPro" id="IPR031127">
    <property type="entry name" value="E3_UB_ligase_RBR"/>
</dbReference>
<evidence type="ECO:0000256" key="8">
    <source>
        <dbReference type="ARBA" id="ARBA00022679"/>
    </source>
</evidence>
<dbReference type="AlphaFoldDB" id="A0A2A2LFU0"/>
<dbReference type="InterPro" id="IPR041170">
    <property type="entry name" value="Znf-RING_14"/>
</dbReference>
<evidence type="ECO:0000313" key="27">
    <source>
        <dbReference type="Proteomes" id="UP000218231"/>
    </source>
</evidence>
<evidence type="ECO:0000256" key="1">
    <source>
        <dbReference type="ARBA" id="ARBA00001798"/>
    </source>
</evidence>
<dbReference type="GO" id="GO:0061630">
    <property type="term" value="F:ubiquitin protein ligase activity"/>
    <property type="evidence" value="ECO:0007669"/>
    <property type="project" value="UniProtKB-EC"/>
</dbReference>
<dbReference type="EC" id="2.3.2.31" evidence="5 19"/>
<keyword evidence="8" id="KW-0808">Transferase</keyword>
<dbReference type="InterPro" id="IPR003977">
    <property type="entry name" value="Parkin"/>
</dbReference>
<feature type="domain" description="RING-type" evidence="25">
    <location>
        <begin position="206"/>
        <end position="406"/>
    </location>
</feature>
<evidence type="ECO:0000259" key="24">
    <source>
        <dbReference type="PROSITE" id="PS50089"/>
    </source>
</evidence>
<comment type="caution">
    <text evidence="26">The sequence shown here is derived from an EMBL/GenBank/DDBJ whole genome shotgun (WGS) entry which is preliminary data.</text>
</comment>
<dbReference type="SMART" id="SM00647">
    <property type="entry name" value="IBR"/>
    <property type="match status" value="2"/>
</dbReference>
<dbReference type="CDD" id="cd17039">
    <property type="entry name" value="Ubl_ubiquitin_like"/>
    <property type="match status" value="1"/>
</dbReference>
<evidence type="ECO:0000256" key="9">
    <source>
        <dbReference type="ARBA" id="ARBA00022723"/>
    </source>
</evidence>
<feature type="domain" description="RING-type" evidence="24">
    <location>
        <begin position="210"/>
        <end position="262"/>
    </location>
</feature>
<dbReference type="Gene3D" id="3.30.40.10">
    <property type="entry name" value="Zinc/RING finger domain, C3HC4 (zinc finger)"/>
    <property type="match status" value="1"/>
</dbReference>
<dbReference type="GO" id="GO:0005829">
    <property type="term" value="C:cytosol"/>
    <property type="evidence" value="ECO:0007669"/>
    <property type="project" value="UniProtKB-SubCell"/>
</dbReference>
<sequence>MGHSVLVVVHNRRENTRRNLSIEVEDTERVSDVTRRISNSLKIPDDELRVAFCGRVLESDTLIGELLLGPTTNLTALITEQKRPPANNSPEKKQSPTTSSAPSTPQIGSFFAWCKHCNDVVKAKLRVYCSRCNSNSVVVKSEPQEWKDVLITNRIRADCLNCGSENFENAAQKENQENDCFAVFRFKCVECSELCAALSHIRPNWEQAECGICLDEPSDCFVLDFGCRHAACRECFTNYLRDSLESAKFIFRPPFGFTVTCPYNGCDFVVKDMHHMRFLGEEGYKKYQQIATEKLISLDTQGVFCPYPDCGASFFWDTEDDSGQTSCPECFRLFCRWCKNPKCVCNAQEDASKLTIKATTKKCPGCSVDTEKSEGCQHMHCTNCGLDWCFRCVKSWTEDCQWDHWF</sequence>
<dbReference type="InterPro" id="IPR029071">
    <property type="entry name" value="Ubiquitin-like_domsf"/>
</dbReference>
<evidence type="ECO:0000256" key="22">
    <source>
        <dbReference type="SAM" id="MobiDB-lite"/>
    </source>
</evidence>
<keyword evidence="27" id="KW-1185">Reference proteome</keyword>
<dbReference type="PRINTS" id="PR01475">
    <property type="entry name" value="PARKIN"/>
</dbReference>
<keyword evidence="11 21" id="KW-0863">Zinc-finger</keyword>
<evidence type="ECO:0000256" key="2">
    <source>
        <dbReference type="ARBA" id="ARBA00004173"/>
    </source>
</evidence>
<keyword evidence="16 19" id="KW-0496">Mitochondrion</keyword>
<evidence type="ECO:0000256" key="15">
    <source>
        <dbReference type="ARBA" id="ARBA00023006"/>
    </source>
</evidence>
<keyword evidence="10" id="KW-0677">Repeat</keyword>
<evidence type="ECO:0000256" key="5">
    <source>
        <dbReference type="ARBA" id="ARBA00012251"/>
    </source>
</evidence>
<dbReference type="SUPFAM" id="SSF57850">
    <property type="entry name" value="RING/U-box"/>
    <property type="match status" value="2"/>
</dbReference>
<feature type="region of interest" description="Disordered" evidence="22">
    <location>
        <begin position="80"/>
        <end position="103"/>
    </location>
</feature>
<dbReference type="InterPro" id="IPR044066">
    <property type="entry name" value="TRIAD_supradom"/>
</dbReference>
<evidence type="ECO:0000256" key="4">
    <source>
        <dbReference type="ARBA" id="ARBA00004906"/>
    </source>
</evidence>
<feature type="active site" evidence="20">
    <location>
        <position position="376"/>
    </location>
</feature>
<organism evidence="26 27">
    <name type="scientific">Diploscapter pachys</name>
    <dbReference type="NCBI Taxonomy" id="2018661"/>
    <lineage>
        <taxon>Eukaryota</taxon>
        <taxon>Metazoa</taxon>
        <taxon>Ecdysozoa</taxon>
        <taxon>Nematoda</taxon>
        <taxon>Chromadorea</taxon>
        <taxon>Rhabditida</taxon>
        <taxon>Rhabditina</taxon>
        <taxon>Rhabditomorpha</taxon>
        <taxon>Rhabditoidea</taxon>
        <taxon>Rhabditidae</taxon>
        <taxon>Diploscapter</taxon>
    </lineage>
</organism>
<dbReference type="STRING" id="2018661.A0A2A2LFU0"/>
<dbReference type="InterPro" id="IPR000626">
    <property type="entry name" value="Ubiquitin-like_dom"/>
</dbReference>
<evidence type="ECO:0000256" key="17">
    <source>
        <dbReference type="ARBA" id="ARBA00029442"/>
    </source>
</evidence>
<dbReference type="InterPro" id="IPR001841">
    <property type="entry name" value="Znf_RING"/>
</dbReference>
<dbReference type="Gene3D" id="3.10.20.90">
    <property type="entry name" value="Phosphatidylinositol 3-kinase Catalytic Subunit, Chain A, domain 1"/>
    <property type="match status" value="1"/>
</dbReference>
<accession>A0A2A2LFU0</accession>
<evidence type="ECO:0000259" key="25">
    <source>
        <dbReference type="PROSITE" id="PS51873"/>
    </source>
</evidence>
<evidence type="ECO:0000256" key="10">
    <source>
        <dbReference type="ARBA" id="ARBA00022737"/>
    </source>
</evidence>
<evidence type="ECO:0000256" key="21">
    <source>
        <dbReference type="PROSITE-ProRule" id="PRU00175"/>
    </source>
</evidence>
<evidence type="ECO:0000256" key="14">
    <source>
        <dbReference type="ARBA" id="ARBA00022843"/>
    </source>
</evidence>
<dbReference type="Pfam" id="PF17976">
    <property type="entry name" value="zf-RING_12"/>
    <property type="match status" value="1"/>
</dbReference>
<dbReference type="GO" id="GO:0006914">
    <property type="term" value="P:autophagy"/>
    <property type="evidence" value="ECO:0007669"/>
    <property type="project" value="UniProtKB-UniRule"/>
</dbReference>
<dbReference type="GO" id="GO:0008270">
    <property type="term" value="F:zinc ion binding"/>
    <property type="evidence" value="ECO:0007669"/>
    <property type="project" value="UniProtKB-KW"/>
</dbReference>
<dbReference type="InterPro" id="IPR013083">
    <property type="entry name" value="Znf_RING/FYVE/PHD"/>
</dbReference>
<evidence type="ECO:0000256" key="11">
    <source>
        <dbReference type="ARBA" id="ARBA00022771"/>
    </source>
</evidence>
<dbReference type="GO" id="GO:0016567">
    <property type="term" value="P:protein ubiquitination"/>
    <property type="evidence" value="ECO:0007669"/>
    <property type="project" value="UniProtKB-UniRule"/>
</dbReference>
<dbReference type="EMBL" id="LIAE01006806">
    <property type="protein sequence ID" value="PAV85082.1"/>
    <property type="molecule type" value="Genomic_DNA"/>
</dbReference>
<comment type="catalytic activity">
    <reaction evidence="1 19">
        <text>[E2 ubiquitin-conjugating enzyme]-S-ubiquitinyl-L-cysteine + [acceptor protein]-L-lysine = [E2 ubiquitin-conjugating enzyme]-L-cysteine + [acceptor protein]-N(6)-ubiquitinyl-L-lysine.</text>
        <dbReference type="EC" id="2.3.2.31"/>
    </reaction>
</comment>
<evidence type="ECO:0000259" key="23">
    <source>
        <dbReference type="PROSITE" id="PS50053"/>
    </source>
</evidence>
<dbReference type="PROSITE" id="PS50089">
    <property type="entry name" value="ZF_RING_2"/>
    <property type="match status" value="1"/>
</dbReference>
<dbReference type="GO" id="GO:0009893">
    <property type="term" value="P:positive regulation of metabolic process"/>
    <property type="evidence" value="ECO:0007669"/>
    <property type="project" value="UniProtKB-ARBA"/>
</dbReference>
<proteinExistence type="inferred from homology"/>